<gene>
    <name evidence="2" type="ORF">BCT23_14180</name>
</gene>
<proteinExistence type="predicted"/>
<protein>
    <submittedName>
        <fullName evidence="2">Uncharacterized protein</fullName>
    </submittedName>
</protein>
<reference evidence="3" key="1">
    <citation type="submission" date="2016-07" db="EMBL/GenBank/DDBJ databases">
        <title>Nontailed viruses are major unrecognized killers of bacteria in the ocean.</title>
        <authorList>
            <person name="Kauffman K."/>
            <person name="Hussain F."/>
            <person name="Yang J."/>
            <person name="Arevalo P."/>
            <person name="Brown J."/>
            <person name="Cutler M."/>
            <person name="Kelly L."/>
            <person name="Polz M.F."/>
        </authorList>
    </citation>
    <scope>NUCLEOTIDE SEQUENCE [LARGE SCALE GENOMIC DNA]</scope>
    <source>
        <strain evidence="3">10N.261.45.A10</strain>
    </source>
</reference>
<keyword evidence="1" id="KW-0812">Transmembrane</keyword>
<evidence type="ECO:0000256" key="1">
    <source>
        <dbReference type="SAM" id="Phobius"/>
    </source>
</evidence>
<keyword evidence="1" id="KW-0472">Membrane</keyword>
<feature type="transmembrane region" description="Helical" evidence="1">
    <location>
        <begin position="42"/>
        <end position="58"/>
    </location>
</feature>
<accession>A0A2N7LBH0</accession>
<dbReference type="AlphaFoldDB" id="A0A2N7LBH0"/>
<evidence type="ECO:0000313" key="2">
    <source>
        <dbReference type="EMBL" id="PMN92623.1"/>
    </source>
</evidence>
<comment type="caution">
    <text evidence="2">The sequence shown here is derived from an EMBL/GenBank/DDBJ whole genome shotgun (WGS) entry which is preliminary data.</text>
</comment>
<dbReference type="EMBL" id="MDAL01000017">
    <property type="protein sequence ID" value="PMN92623.1"/>
    <property type="molecule type" value="Genomic_DNA"/>
</dbReference>
<name>A0A2N7LBH0_9GAMM</name>
<sequence length="59" mass="7211">MTMRKFTETGRYVRRNGGTDWRERPEQEQGFWRQFSFGIPTWLWPLLICLVWLIQLAAH</sequence>
<dbReference type="Proteomes" id="UP000235387">
    <property type="component" value="Unassembled WGS sequence"/>
</dbReference>
<organism evidence="2 3">
    <name type="scientific">Enterovibrio norvegicus</name>
    <dbReference type="NCBI Taxonomy" id="188144"/>
    <lineage>
        <taxon>Bacteria</taxon>
        <taxon>Pseudomonadati</taxon>
        <taxon>Pseudomonadota</taxon>
        <taxon>Gammaproteobacteria</taxon>
        <taxon>Vibrionales</taxon>
        <taxon>Vibrionaceae</taxon>
        <taxon>Enterovibrio</taxon>
    </lineage>
</organism>
<keyword evidence="1" id="KW-1133">Transmembrane helix</keyword>
<evidence type="ECO:0000313" key="3">
    <source>
        <dbReference type="Proteomes" id="UP000235387"/>
    </source>
</evidence>